<keyword evidence="6" id="KW-0256">Endoplasmic reticulum</keyword>
<keyword evidence="17" id="KW-1185">Reference proteome</keyword>
<organism evidence="16 17">
    <name type="scientific">Fulvitalea axinellae</name>
    <dbReference type="NCBI Taxonomy" id="1182444"/>
    <lineage>
        <taxon>Bacteria</taxon>
        <taxon>Pseudomonadati</taxon>
        <taxon>Bacteroidota</taxon>
        <taxon>Cytophagia</taxon>
        <taxon>Cytophagales</taxon>
        <taxon>Persicobacteraceae</taxon>
        <taxon>Fulvitalea</taxon>
    </lineage>
</organism>
<keyword evidence="10" id="KW-0560">Oxidoreductase</keyword>
<feature type="transmembrane region" description="Helical" evidence="14">
    <location>
        <begin position="34"/>
        <end position="54"/>
    </location>
</feature>
<comment type="cofactor">
    <cofactor evidence="1">
        <name>Zn(2+)</name>
        <dbReference type="ChEBI" id="CHEBI:29105"/>
    </cofactor>
</comment>
<dbReference type="GO" id="GO:0006633">
    <property type="term" value="P:fatty acid biosynthetic process"/>
    <property type="evidence" value="ECO:0007669"/>
    <property type="project" value="UniProtKB-KW"/>
</dbReference>
<evidence type="ECO:0000256" key="12">
    <source>
        <dbReference type="ARBA" id="ARBA00023136"/>
    </source>
</evidence>
<keyword evidence="11" id="KW-0443">Lipid metabolism</keyword>
<keyword evidence="4 14" id="KW-0812">Transmembrane</keyword>
<keyword evidence="9 14" id="KW-1133">Transmembrane helix</keyword>
<evidence type="ECO:0000256" key="8">
    <source>
        <dbReference type="ARBA" id="ARBA00022833"/>
    </source>
</evidence>
<keyword evidence="12 14" id="KW-0472">Membrane</keyword>
<dbReference type="GO" id="GO:0080132">
    <property type="term" value="F:fatty acid 2-hydroxylase activity"/>
    <property type="evidence" value="ECO:0007669"/>
    <property type="project" value="InterPro"/>
</dbReference>
<evidence type="ECO:0000313" key="16">
    <source>
        <dbReference type="EMBL" id="BDD08987.1"/>
    </source>
</evidence>
<feature type="transmembrane region" description="Helical" evidence="14">
    <location>
        <begin position="66"/>
        <end position="86"/>
    </location>
</feature>
<dbReference type="GO" id="GO:0016020">
    <property type="term" value="C:membrane"/>
    <property type="evidence" value="ECO:0007669"/>
    <property type="project" value="InterPro"/>
</dbReference>
<keyword evidence="3" id="KW-0444">Lipid biosynthesis</keyword>
<evidence type="ECO:0000313" key="17">
    <source>
        <dbReference type="Proteomes" id="UP001348817"/>
    </source>
</evidence>
<dbReference type="InterPro" id="IPR014430">
    <property type="entry name" value="Scs7"/>
</dbReference>
<evidence type="ECO:0000256" key="14">
    <source>
        <dbReference type="SAM" id="Phobius"/>
    </source>
</evidence>
<evidence type="ECO:0000256" key="4">
    <source>
        <dbReference type="ARBA" id="ARBA00022692"/>
    </source>
</evidence>
<dbReference type="EMBL" id="AP025314">
    <property type="protein sequence ID" value="BDD08987.1"/>
    <property type="molecule type" value="Genomic_DNA"/>
</dbReference>
<dbReference type="PANTHER" id="PTHR12863:SF1">
    <property type="entry name" value="FATTY ACID 2-HYDROXYLASE"/>
    <property type="match status" value="1"/>
</dbReference>
<keyword evidence="13" id="KW-0275">Fatty acid biosynthesis</keyword>
<keyword evidence="8" id="KW-0862">Zinc</keyword>
<protein>
    <recommendedName>
        <fullName evidence="15">Fatty acid hydroxylase domain-containing protein</fullName>
    </recommendedName>
</protein>
<dbReference type="InterPro" id="IPR006694">
    <property type="entry name" value="Fatty_acid_hydroxylase"/>
</dbReference>
<dbReference type="KEGG" id="fax:FUAX_14190"/>
<dbReference type="AlphaFoldDB" id="A0AAU9CPW9"/>
<keyword evidence="7" id="KW-0276">Fatty acid metabolism</keyword>
<sequence length="208" mass="24459">MENNNINQRRKPNNKGTKRLFKNPMLEKMTRTHISVPISLLLAYAAGMLIWAIYRTNVPVSNSVALYFLGLFSFTFVEYALHRFVYHMRATTERQRKIQYTMHGVHHEFPKDKDRLALPPVISLSIATALLFLLRLVIGDYTFGFLSGFVTGYSLYLFMHYIMHAYPPPKNFMKKLWVYHSIHHYKDETVYYGVSSPLWDFVFGTVYK</sequence>
<evidence type="ECO:0000256" key="3">
    <source>
        <dbReference type="ARBA" id="ARBA00022516"/>
    </source>
</evidence>
<reference evidence="16 17" key="1">
    <citation type="submission" date="2021-12" db="EMBL/GenBank/DDBJ databases">
        <title>Genome sequencing of bacteria with rrn-lacking chromosome and rrn-plasmid.</title>
        <authorList>
            <person name="Anda M."/>
            <person name="Iwasaki W."/>
        </authorList>
    </citation>
    <scope>NUCLEOTIDE SEQUENCE [LARGE SCALE GENOMIC DNA]</scope>
    <source>
        <strain evidence="16 17">DSM 100852</strain>
    </source>
</reference>
<proteinExistence type="predicted"/>
<feature type="transmembrane region" description="Helical" evidence="14">
    <location>
        <begin position="144"/>
        <end position="166"/>
    </location>
</feature>
<dbReference type="Pfam" id="PF04116">
    <property type="entry name" value="FA_hydroxylase"/>
    <property type="match status" value="1"/>
</dbReference>
<feature type="domain" description="Fatty acid hydroxylase" evidence="15">
    <location>
        <begin position="68"/>
        <end position="205"/>
    </location>
</feature>
<comment type="subcellular location">
    <subcellularLocation>
        <location evidence="2">Endoplasmic reticulum membrane</location>
        <topology evidence="2">Multi-pass membrane protein</topology>
    </subcellularLocation>
</comment>
<evidence type="ECO:0000259" key="15">
    <source>
        <dbReference type="Pfam" id="PF04116"/>
    </source>
</evidence>
<accession>A0AAU9CPW9</accession>
<name>A0AAU9CPW9_9BACT</name>
<keyword evidence="5" id="KW-0479">Metal-binding</keyword>
<gene>
    <name evidence="16" type="ORF">FUAX_14190</name>
</gene>
<evidence type="ECO:0000256" key="6">
    <source>
        <dbReference type="ARBA" id="ARBA00022824"/>
    </source>
</evidence>
<evidence type="ECO:0000256" key="1">
    <source>
        <dbReference type="ARBA" id="ARBA00001947"/>
    </source>
</evidence>
<evidence type="ECO:0000256" key="5">
    <source>
        <dbReference type="ARBA" id="ARBA00022723"/>
    </source>
</evidence>
<dbReference type="GO" id="GO:0005506">
    <property type="term" value="F:iron ion binding"/>
    <property type="evidence" value="ECO:0007669"/>
    <property type="project" value="InterPro"/>
</dbReference>
<evidence type="ECO:0000256" key="11">
    <source>
        <dbReference type="ARBA" id="ARBA00023098"/>
    </source>
</evidence>
<dbReference type="Proteomes" id="UP001348817">
    <property type="component" value="Chromosome"/>
</dbReference>
<feature type="transmembrane region" description="Helical" evidence="14">
    <location>
        <begin position="116"/>
        <end position="138"/>
    </location>
</feature>
<dbReference type="PANTHER" id="PTHR12863">
    <property type="entry name" value="FATTY ACID HYDROXYLASE"/>
    <property type="match status" value="1"/>
</dbReference>
<evidence type="ECO:0000256" key="7">
    <source>
        <dbReference type="ARBA" id="ARBA00022832"/>
    </source>
</evidence>
<evidence type="ECO:0000256" key="2">
    <source>
        <dbReference type="ARBA" id="ARBA00004477"/>
    </source>
</evidence>
<evidence type="ECO:0000256" key="9">
    <source>
        <dbReference type="ARBA" id="ARBA00022989"/>
    </source>
</evidence>
<evidence type="ECO:0000256" key="13">
    <source>
        <dbReference type="ARBA" id="ARBA00023160"/>
    </source>
</evidence>
<evidence type="ECO:0000256" key="10">
    <source>
        <dbReference type="ARBA" id="ARBA00023002"/>
    </source>
</evidence>
<dbReference type="RefSeq" id="WP_338394212.1">
    <property type="nucleotide sequence ID" value="NZ_AP025314.1"/>
</dbReference>